<organism evidence="1 2">
    <name type="scientific">Nonlabens ulvanivorans</name>
    <name type="common">Persicivirga ulvanivorans</name>
    <dbReference type="NCBI Taxonomy" id="906888"/>
    <lineage>
        <taxon>Bacteria</taxon>
        <taxon>Pseudomonadati</taxon>
        <taxon>Bacteroidota</taxon>
        <taxon>Flavobacteriia</taxon>
        <taxon>Flavobacteriales</taxon>
        <taxon>Flavobacteriaceae</taxon>
        <taxon>Nonlabens</taxon>
    </lineage>
</organism>
<comment type="caution">
    <text evidence="1">The sequence shown here is derived from an EMBL/GenBank/DDBJ whole genome shotgun (WGS) entry which is preliminary data.</text>
</comment>
<gene>
    <name evidence="1" type="ORF">JCM19314_3732</name>
</gene>
<evidence type="ECO:0000313" key="2">
    <source>
        <dbReference type="Proteomes" id="UP000029226"/>
    </source>
</evidence>
<dbReference type="AlphaFoldDB" id="A0A090QBT7"/>
<reference evidence="1 2" key="1">
    <citation type="journal article" date="2014" name="Genome Announc.">
        <title>Draft Genome Sequences of Marine Flavobacterium Nonlabens Strains NR17, NR24, NR27, NR32, NR33, and Ara13.</title>
        <authorList>
            <person name="Nakanishi M."/>
            <person name="Meirelles P."/>
            <person name="Suzuki R."/>
            <person name="Takatani N."/>
            <person name="Mino S."/>
            <person name="Suda W."/>
            <person name="Oshima K."/>
            <person name="Hattori M."/>
            <person name="Ohkuma M."/>
            <person name="Hosokawa M."/>
            <person name="Miyashita K."/>
            <person name="Thompson F.L."/>
            <person name="Niwa A."/>
            <person name="Sawabe T."/>
            <person name="Sawabe T."/>
        </authorList>
    </citation>
    <scope>NUCLEOTIDE SEQUENCE [LARGE SCALE GENOMIC DNA]</scope>
    <source>
        <strain evidence="2">JCM19314</strain>
    </source>
</reference>
<protein>
    <submittedName>
        <fullName evidence="1">Uncharacterized protein</fullName>
    </submittedName>
</protein>
<accession>A0A090QBT7</accession>
<sequence>MKAYATYNPYVHLESDITPNDYILSRKHNVNMLRLDKYEMKETHLQSELSAYNRESHKLRAKYKKTIYSAIRYFNRIGYKMNYILDEKNEKGIKLDTDNTKFSLNLLKLLIESEGINDVKELEIVKTTGGELSSDVTYDDITFKFHEAYSATFDSIVRSYIKLKLIYPCKETLIKVIGYIIDNESALKTIESRLISYRQRYKMAIEYKVIIKALESEISKLELSSYDEKQVENAKRLTVNFAFKIISDKMVKDFKNGEYSMRLSKLDETAMRIALMTKIEELIEKLYKNFYTSKSFRKKIEDTVDKEDTSVYTTWKDLSRMSIIKSSEQYSLEADASLFEQAMSTLSSKDSFTIDDSLDGLITRLNGALDEKYFDVFMLLDYTAKTTFSMMFVGDNQDDRVKFANAIKKFNAENKNFRGEYAFICVDKYGNVVALEVKLDDLFDRLTEKGIVKKMRSFRGGVEYFRRRSFKTKYSDCKNYTVKKIMIK</sequence>
<dbReference type="EMBL" id="BBMM01000002">
    <property type="protein sequence ID" value="GAK99687.1"/>
    <property type="molecule type" value="Genomic_DNA"/>
</dbReference>
<evidence type="ECO:0000313" key="1">
    <source>
        <dbReference type="EMBL" id="GAK99687.1"/>
    </source>
</evidence>
<proteinExistence type="predicted"/>
<dbReference type="Proteomes" id="UP000029226">
    <property type="component" value="Unassembled WGS sequence"/>
</dbReference>
<name>A0A090QBT7_NONUL</name>